<dbReference type="PANTHER" id="PTHR34477">
    <property type="entry name" value="UPF0213 PROTEIN YHBQ"/>
    <property type="match status" value="1"/>
</dbReference>
<keyword evidence="4" id="KW-1185">Reference proteome</keyword>
<comment type="caution">
    <text evidence="3">The sequence shown here is derived from an EMBL/GenBank/DDBJ whole genome shotgun (WGS) entry which is preliminary data.</text>
</comment>
<feature type="domain" description="GIY-YIG" evidence="2">
    <location>
        <begin position="1"/>
        <end position="77"/>
    </location>
</feature>
<dbReference type="Gene3D" id="3.40.1440.10">
    <property type="entry name" value="GIY-YIG endonuclease"/>
    <property type="match status" value="1"/>
</dbReference>
<dbReference type="EMBL" id="CAKLDM010000001">
    <property type="protein sequence ID" value="CAH0536722.1"/>
    <property type="molecule type" value="Genomic_DNA"/>
</dbReference>
<dbReference type="Pfam" id="PF01541">
    <property type="entry name" value="GIY-YIG"/>
    <property type="match status" value="1"/>
</dbReference>
<gene>
    <name evidence="3" type="ORF">VMF7928_00647</name>
</gene>
<dbReference type="PROSITE" id="PS50164">
    <property type="entry name" value="GIY_YIG"/>
    <property type="match status" value="1"/>
</dbReference>
<evidence type="ECO:0000259" key="2">
    <source>
        <dbReference type="PROSITE" id="PS50164"/>
    </source>
</evidence>
<protein>
    <recommendedName>
        <fullName evidence="2">GIY-YIG domain-containing protein</fullName>
    </recommendedName>
</protein>
<proteinExistence type="inferred from homology"/>
<evidence type="ECO:0000313" key="4">
    <source>
        <dbReference type="Proteomes" id="UP000838748"/>
    </source>
</evidence>
<dbReference type="RefSeq" id="WP_237360043.1">
    <property type="nucleotide sequence ID" value="NZ_CAKLDM010000001.1"/>
</dbReference>
<dbReference type="InterPro" id="IPR000305">
    <property type="entry name" value="GIY-YIG_endonuc"/>
</dbReference>
<evidence type="ECO:0000313" key="3">
    <source>
        <dbReference type="EMBL" id="CAH0536722.1"/>
    </source>
</evidence>
<dbReference type="Proteomes" id="UP000838748">
    <property type="component" value="Unassembled WGS sequence"/>
</dbReference>
<dbReference type="PANTHER" id="PTHR34477:SF1">
    <property type="entry name" value="UPF0213 PROTEIN YHBQ"/>
    <property type="match status" value="1"/>
</dbReference>
<dbReference type="InterPro" id="IPR050190">
    <property type="entry name" value="UPF0213_domain"/>
</dbReference>
<reference evidence="3" key="1">
    <citation type="submission" date="2021-11" db="EMBL/GenBank/DDBJ databases">
        <authorList>
            <person name="Rodrigo-Torres L."/>
            <person name="Arahal R. D."/>
            <person name="Lucena T."/>
        </authorList>
    </citation>
    <scope>NUCLEOTIDE SEQUENCE</scope>
    <source>
        <strain evidence="3">CECT 7928</strain>
    </source>
</reference>
<sequence>MLWYVYLVRTSGGALYCGITTDIERRFKQHSDGTGAKALRGKGPLTLEFSYQVGSNRSQALKLEYAIKKLSKLNKELLVSNPTSIQQIVV</sequence>
<dbReference type="CDD" id="cd10456">
    <property type="entry name" value="GIY-YIG_UPF0213"/>
    <property type="match status" value="1"/>
</dbReference>
<comment type="similarity">
    <text evidence="1">Belongs to the UPF0213 family.</text>
</comment>
<dbReference type="SUPFAM" id="SSF82771">
    <property type="entry name" value="GIY-YIG endonuclease"/>
    <property type="match status" value="1"/>
</dbReference>
<name>A0ABM9A0B1_9VIBR</name>
<dbReference type="InterPro" id="IPR035901">
    <property type="entry name" value="GIY-YIG_endonuc_sf"/>
</dbReference>
<organism evidence="3 4">
    <name type="scientific">Vibrio marisflavi CECT 7928</name>
    <dbReference type="NCBI Taxonomy" id="634439"/>
    <lineage>
        <taxon>Bacteria</taxon>
        <taxon>Pseudomonadati</taxon>
        <taxon>Pseudomonadota</taxon>
        <taxon>Gammaproteobacteria</taxon>
        <taxon>Vibrionales</taxon>
        <taxon>Vibrionaceae</taxon>
        <taxon>Vibrio</taxon>
    </lineage>
</organism>
<accession>A0ABM9A0B1</accession>
<evidence type="ECO:0000256" key="1">
    <source>
        <dbReference type="ARBA" id="ARBA00007435"/>
    </source>
</evidence>